<dbReference type="InterPro" id="IPR006139">
    <property type="entry name" value="D-isomer_2_OHA_DH_cat_dom"/>
</dbReference>
<gene>
    <name evidence="7" type="ORF">NLU13_3068</name>
</gene>
<dbReference type="Pfam" id="PF00389">
    <property type="entry name" value="2-Hacid_dh"/>
    <property type="match status" value="1"/>
</dbReference>
<comment type="similarity">
    <text evidence="1 4">Belongs to the D-isomer specific 2-hydroxyacid dehydrogenase family.</text>
</comment>
<keyword evidence="3" id="KW-0520">NAD</keyword>
<dbReference type="Gene3D" id="3.40.50.720">
    <property type="entry name" value="NAD(P)-binding Rossmann-like Domain"/>
    <property type="match status" value="4"/>
</dbReference>
<evidence type="ECO:0000256" key="1">
    <source>
        <dbReference type="ARBA" id="ARBA00005854"/>
    </source>
</evidence>
<accession>A0AA39L9Y6</accession>
<evidence type="ECO:0000313" key="8">
    <source>
        <dbReference type="Proteomes" id="UP001175261"/>
    </source>
</evidence>
<keyword evidence="2 4" id="KW-0560">Oxidoreductase</keyword>
<evidence type="ECO:0000313" key="7">
    <source>
        <dbReference type="EMBL" id="KAK0389493.1"/>
    </source>
</evidence>
<feature type="domain" description="D-isomer specific 2-hydroxyacid dehydrogenase NAD-binding" evidence="6">
    <location>
        <begin position="181"/>
        <end position="280"/>
    </location>
</feature>
<dbReference type="PANTHER" id="PTHR43761:SF1">
    <property type="entry name" value="D-ISOMER SPECIFIC 2-HYDROXYACID DEHYDROGENASE CATALYTIC DOMAIN-CONTAINING PROTEIN-RELATED"/>
    <property type="match status" value="1"/>
</dbReference>
<dbReference type="GO" id="GO:0051287">
    <property type="term" value="F:NAD binding"/>
    <property type="evidence" value="ECO:0007669"/>
    <property type="project" value="InterPro"/>
</dbReference>
<dbReference type="InterPro" id="IPR050418">
    <property type="entry name" value="D-iso_2-hydroxyacid_DH_PdxB"/>
</dbReference>
<evidence type="ECO:0000256" key="3">
    <source>
        <dbReference type="ARBA" id="ARBA00023027"/>
    </source>
</evidence>
<dbReference type="PANTHER" id="PTHR43761">
    <property type="entry name" value="D-ISOMER SPECIFIC 2-HYDROXYACID DEHYDROGENASE FAMILY PROTEIN (AFU_ORTHOLOGUE AFUA_1G13630)"/>
    <property type="match status" value="1"/>
</dbReference>
<dbReference type="GO" id="GO:0016616">
    <property type="term" value="F:oxidoreductase activity, acting on the CH-OH group of donors, NAD or NADP as acceptor"/>
    <property type="evidence" value="ECO:0007669"/>
    <property type="project" value="InterPro"/>
</dbReference>
<organism evidence="7 8">
    <name type="scientific">Sarocladium strictum</name>
    <name type="common">Black bundle disease fungus</name>
    <name type="synonym">Acremonium strictum</name>
    <dbReference type="NCBI Taxonomy" id="5046"/>
    <lineage>
        <taxon>Eukaryota</taxon>
        <taxon>Fungi</taxon>
        <taxon>Dikarya</taxon>
        <taxon>Ascomycota</taxon>
        <taxon>Pezizomycotina</taxon>
        <taxon>Sordariomycetes</taxon>
        <taxon>Hypocreomycetidae</taxon>
        <taxon>Hypocreales</taxon>
        <taxon>Sarocladiaceae</taxon>
        <taxon>Sarocladium</taxon>
    </lineage>
</organism>
<dbReference type="InterPro" id="IPR029753">
    <property type="entry name" value="D-isomer_DH_CS"/>
</dbReference>
<evidence type="ECO:0000256" key="2">
    <source>
        <dbReference type="ARBA" id="ARBA00023002"/>
    </source>
</evidence>
<evidence type="ECO:0000256" key="4">
    <source>
        <dbReference type="RuleBase" id="RU003719"/>
    </source>
</evidence>
<dbReference type="Proteomes" id="UP001175261">
    <property type="component" value="Unassembled WGS sequence"/>
</dbReference>
<proteinExistence type="inferred from homology"/>
<sequence length="305" mass="33355">MAPYLSNTEHPGETLPDVSAPAKPSLYILSDFHPEAVKHARELFDCVLYGDPRGDDWRKNATAILIKDYYITDADLEAAPQLKVIGKQGVGLDKIDLEACKRHGVAVCNSPGINAGAVAEMTLCLAFNVAREVTDLIMRQRVKGEAIRKETVNGVLLSGKVLGIVGMGHIGSPWDHIPHQRVDSLEEILDKADIVTLHLPLSANTRGMISAPQLKRMKSSAILLNTARGGLVDEEALTEALEQGRIWGAGFDCHEQEPPTLEKYQRLWNCPRFVGTPHIAAATDETQIATINAATDKVYKFMTSK</sequence>
<name>A0AA39L9Y6_SARSR</name>
<comment type="caution">
    <text evidence="7">The sequence shown here is derived from an EMBL/GenBank/DDBJ whole genome shotgun (WGS) entry which is preliminary data.</text>
</comment>
<dbReference type="PROSITE" id="PS00670">
    <property type="entry name" value="D_2_HYDROXYACID_DH_2"/>
    <property type="match status" value="1"/>
</dbReference>
<dbReference type="SUPFAM" id="SSF51735">
    <property type="entry name" value="NAD(P)-binding Rossmann-fold domains"/>
    <property type="match status" value="1"/>
</dbReference>
<dbReference type="AlphaFoldDB" id="A0AA39L9Y6"/>
<dbReference type="InterPro" id="IPR036291">
    <property type="entry name" value="NAD(P)-bd_dom_sf"/>
</dbReference>
<feature type="domain" description="D-isomer specific 2-hydroxyacid dehydrogenase catalytic" evidence="5">
    <location>
        <begin position="30"/>
        <end position="304"/>
    </location>
</feature>
<dbReference type="Pfam" id="PF02826">
    <property type="entry name" value="2-Hacid_dh_C"/>
    <property type="match status" value="1"/>
</dbReference>
<dbReference type="InterPro" id="IPR006140">
    <property type="entry name" value="D-isomer_DH_NAD-bd"/>
</dbReference>
<dbReference type="EMBL" id="JAPDFR010000002">
    <property type="protein sequence ID" value="KAK0389493.1"/>
    <property type="molecule type" value="Genomic_DNA"/>
</dbReference>
<protein>
    <recommendedName>
        <fullName evidence="9">D-3-phosphoglycerate dehydrogenase</fullName>
    </recommendedName>
</protein>
<reference evidence="7" key="1">
    <citation type="submission" date="2022-10" db="EMBL/GenBank/DDBJ databases">
        <title>Determination and structural analysis of whole genome sequence of Sarocladium strictum F4-1.</title>
        <authorList>
            <person name="Hu L."/>
            <person name="Jiang Y."/>
        </authorList>
    </citation>
    <scope>NUCLEOTIDE SEQUENCE</scope>
    <source>
        <strain evidence="7">F4-1</strain>
    </source>
</reference>
<keyword evidence="8" id="KW-1185">Reference proteome</keyword>
<evidence type="ECO:0000259" key="6">
    <source>
        <dbReference type="Pfam" id="PF02826"/>
    </source>
</evidence>
<dbReference type="SUPFAM" id="SSF52283">
    <property type="entry name" value="Formate/glycerate dehydrogenase catalytic domain-like"/>
    <property type="match status" value="1"/>
</dbReference>
<evidence type="ECO:0008006" key="9">
    <source>
        <dbReference type="Google" id="ProtNLM"/>
    </source>
</evidence>
<dbReference type="PROSITE" id="PS00671">
    <property type="entry name" value="D_2_HYDROXYACID_DH_3"/>
    <property type="match status" value="1"/>
</dbReference>
<evidence type="ECO:0000259" key="5">
    <source>
        <dbReference type="Pfam" id="PF00389"/>
    </source>
</evidence>